<evidence type="ECO:0000256" key="1">
    <source>
        <dbReference type="ARBA" id="ARBA00004370"/>
    </source>
</evidence>
<dbReference type="EMBL" id="LDPO01000008">
    <property type="protein sequence ID" value="KLO28861.1"/>
    <property type="molecule type" value="Genomic_DNA"/>
</dbReference>
<proteinExistence type="predicted"/>
<name>A0ABR5FFT6_9MYCO</name>
<evidence type="ECO:0008006" key="5">
    <source>
        <dbReference type="Google" id="ProtNLM"/>
    </source>
</evidence>
<dbReference type="Proteomes" id="UP000036464">
    <property type="component" value="Unassembled WGS sequence"/>
</dbReference>
<reference evidence="3 4" key="1">
    <citation type="submission" date="2015-05" db="EMBL/GenBank/DDBJ databases">
        <title>Genome sequence of Mycobacterium heraklionense Davo strain.</title>
        <authorList>
            <person name="Greninger A.L."/>
            <person name="Cunningham G."/>
            <person name="Miller S."/>
        </authorList>
    </citation>
    <scope>NUCLEOTIDE SEQUENCE [LARGE SCALE GENOMIC DNA]</scope>
    <source>
        <strain evidence="3 4">Davo</strain>
    </source>
</reference>
<dbReference type="PANTHER" id="PTHR37042">
    <property type="entry name" value="OUTER MEMBRANE PROTEIN RV1973"/>
    <property type="match status" value="1"/>
</dbReference>
<gene>
    <name evidence="3" type="ORF">ABW16_11715</name>
</gene>
<organism evidence="3 4">
    <name type="scientific">Mycolicibacter heraklionensis</name>
    <dbReference type="NCBI Taxonomy" id="512402"/>
    <lineage>
        <taxon>Bacteria</taxon>
        <taxon>Bacillati</taxon>
        <taxon>Actinomycetota</taxon>
        <taxon>Actinomycetes</taxon>
        <taxon>Mycobacteriales</taxon>
        <taxon>Mycobacteriaceae</taxon>
        <taxon>Mycolicibacter</taxon>
    </lineage>
</organism>
<evidence type="ECO:0000313" key="4">
    <source>
        <dbReference type="Proteomes" id="UP000036464"/>
    </source>
</evidence>
<keyword evidence="4" id="KW-1185">Reference proteome</keyword>
<keyword evidence="2" id="KW-0472">Membrane</keyword>
<accession>A0ABR5FFT6</accession>
<dbReference type="PANTHER" id="PTHR37042:SF4">
    <property type="entry name" value="OUTER MEMBRANE PROTEIN RV1973"/>
    <property type="match status" value="1"/>
</dbReference>
<protein>
    <recommendedName>
        <fullName evidence="5">Twin-arginine translocation pathway signal</fullName>
    </recommendedName>
</protein>
<comment type="caution">
    <text evidence="3">The sequence shown here is derived from an EMBL/GenBank/DDBJ whole genome shotgun (WGS) entry which is preliminary data.</text>
</comment>
<sequence>MHRWAFRPVSRVRTLTLAVSLVLAAALAAWLYQFQYRPVIDTDANVADTVMSAAREGTVALLSYAPGTLQSDFDRAKLHLTGEFLDYYNQFTTEVVTPAATEKKVQTEAKVVRSAVAELHPNSAKVLVFIDQNTSSTAKPDPAVTASSVLVSLQKRADKWLISAFDPV</sequence>
<comment type="subcellular location">
    <subcellularLocation>
        <location evidence="1">Membrane</location>
    </subcellularLocation>
</comment>
<evidence type="ECO:0000256" key="2">
    <source>
        <dbReference type="ARBA" id="ARBA00023136"/>
    </source>
</evidence>
<evidence type="ECO:0000313" key="3">
    <source>
        <dbReference type="EMBL" id="KLO28861.1"/>
    </source>
</evidence>